<dbReference type="Proteomes" id="UP000464657">
    <property type="component" value="Chromosome"/>
</dbReference>
<dbReference type="EMBL" id="CP019288">
    <property type="protein sequence ID" value="QHI35387.1"/>
    <property type="molecule type" value="Genomic_DNA"/>
</dbReference>
<sequence>MKKNVTKLALNKSAISKLDHLKGGLAATPIAAGTNMWSGCHACDSVRRTQCKGDACPNFSVGCPDKPMAVGI</sequence>
<organism evidence="1 2">
    <name type="scientific">Kordia antarctica</name>
    <dbReference type="NCBI Taxonomy" id="1218801"/>
    <lineage>
        <taxon>Bacteria</taxon>
        <taxon>Pseudomonadati</taxon>
        <taxon>Bacteroidota</taxon>
        <taxon>Flavobacteriia</taxon>
        <taxon>Flavobacteriales</taxon>
        <taxon>Flavobacteriaceae</taxon>
        <taxon>Kordia</taxon>
    </lineage>
</organism>
<dbReference type="RefSeq" id="WP_160128130.1">
    <property type="nucleotide sequence ID" value="NZ_CP019288.1"/>
</dbReference>
<proteinExistence type="predicted"/>
<evidence type="ECO:0000313" key="1">
    <source>
        <dbReference type="EMBL" id="QHI35387.1"/>
    </source>
</evidence>
<accession>A0A7L4ZFZ0</accession>
<gene>
    <name evidence="1" type="ORF">IMCC3317_07330</name>
</gene>
<dbReference type="KEGG" id="kan:IMCC3317_07330"/>
<dbReference type="OrthoDB" id="9867032at2"/>
<dbReference type="AlphaFoldDB" id="A0A7L4ZFZ0"/>
<protein>
    <submittedName>
        <fullName evidence="1">Uncharacterized protein</fullName>
    </submittedName>
</protein>
<keyword evidence="2" id="KW-1185">Reference proteome</keyword>
<reference evidence="1 2" key="1">
    <citation type="journal article" date="2013" name="Int. J. Syst. Evol. Microbiol.">
        <title>Kordia antarctica sp. nov., isolated from Antarctic seawater.</title>
        <authorList>
            <person name="Baek K."/>
            <person name="Choi A."/>
            <person name="Kang I."/>
            <person name="Lee K."/>
            <person name="Cho J.C."/>
        </authorList>
    </citation>
    <scope>NUCLEOTIDE SEQUENCE [LARGE SCALE GENOMIC DNA]</scope>
    <source>
        <strain evidence="1 2">IMCC3317</strain>
    </source>
</reference>
<name>A0A7L4ZFZ0_9FLAO</name>
<evidence type="ECO:0000313" key="2">
    <source>
        <dbReference type="Proteomes" id="UP000464657"/>
    </source>
</evidence>